<dbReference type="AlphaFoldDB" id="L0HGS6"/>
<name>L0HGS6_METFS</name>
<dbReference type="InParanoid" id="L0HGS6"/>
<evidence type="ECO:0000313" key="3">
    <source>
        <dbReference type="Proteomes" id="UP000010824"/>
    </source>
</evidence>
<keyword evidence="3" id="KW-1185">Reference proteome</keyword>
<evidence type="ECO:0000313" key="2">
    <source>
        <dbReference type="EMBL" id="AGB03195.1"/>
    </source>
</evidence>
<evidence type="ECO:0000256" key="1">
    <source>
        <dbReference type="SAM" id="MobiDB-lite"/>
    </source>
</evidence>
<sequence length="171" mass="19393">MHAHNPDNDAAPGPAGGDNPCLLGTGRSSADPGNIPTLQGREQHLPDKNLLFRPVRNVLRNTGLPGTSPQTSQETSRKMWGRAFRNVPNPGSVDRSHSPDRSFRAFFRPRIRQQDSFRDNRMVHIEDPGLWINEPGGRPGQGELRIENVRRVQVFWRADWPETSCNRWNTR</sequence>
<reference evidence="2 3" key="2">
    <citation type="journal article" date="2014" name="Genome Announc.">
        <title>Complete Genome Sequence of Methanoregula formicica SMSPT, a Mesophilic Hydrogenotrophic Methanogen Isolated from a Methanogenic Upflow Anaerobic Sludge Blanket Reactor.</title>
        <authorList>
            <person name="Yamamoto K."/>
            <person name="Tamaki H."/>
            <person name="Cadillo-Quiroz H."/>
            <person name="Imachi H."/>
            <person name="Kyrpides N."/>
            <person name="Woyke T."/>
            <person name="Goodwin L."/>
            <person name="Zinder S.H."/>
            <person name="Kamagata Y."/>
            <person name="Liu W.T."/>
        </authorList>
    </citation>
    <scope>NUCLEOTIDE SEQUENCE [LARGE SCALE GENOMIC DNA]</scope>
    <source>
        <strain evidence="3">DSM 22288 / NBRC 105244 / SMSP</strain>
    </source>
</reference>
<dbReference type="Proteomes" id="UP000010824">
    <property type="component" value="Chromosome"/>
</dbReference>
<protein>
    <submittedName>
        <fullName evidence="2">Uncharacterized protein</fullName>
    </submittedName>
</protein>
<proteinExistence type="predicted"/>
<dbReference type="EMBL" id="CP003167">
    <property type="protein sequence ID" value="AGB03195.1"/>
    <property type="molecule type" value="Genomic_DNA"/>
</dbReference>
<feature type="region of interest" description="Disordered" evidence="1">
    <location>
        <begin position="1"/>
        <end position="49"/>
    </location>
</feature>
<dbReference type="KEGG" id="mfo:Metfor_2189"/>
<reference evidence="3" key="1">
    <citation type="submission" date="2011-12" db="EMBL/GenBank/DDBJ databases">
        <title>Complete sequence of Methanoregula formicicum SMSP.</title>
        <authorList>
            <person name="Lucas S."/>
            <person name="Han J."/>
            <person name="Lapidus A."/>
            <person name="Cheng J.-F."/>
            <person name="Goodwin L."/>
            <person name="Pitluck S."/>
            <person name="Peters L."/>
            <person name="Ovchinnikova G."/>
            <person name="Teshima H."/>
            <person name="Detter J.C."/>
            <person name="Han C."/>
            <person name="Tapia R."/>
            <person name="Land M."/>
            <person name="Hauser L."/>
            <person name="Kyrpides N."/>
            <person name="Ivanova N."/>
            <person name="Pagani I."/>
            <person name="Imachi H."/>
            <person name="Tamaki H."/>
            <person name="Sekiguchi Y."/>
            <person name="Kamagata Y."/>
            <person name="Cadillo-Quiroz H."/>
            <person name="Zinder S."/>
            <person name="Liu W.-T."/>
            <person name="Woyke T."/>
        </authorList>
    </citation>
    <scope>NUCLEOTIDE SEQUENCE [LARGE SCALE GENOMIC DNA]</scope>
    <source>
        <strain evidence="3">DSM 22288 / NBRC 105244 / SMSP</strain>
    </source>
</reference>
<dbReference type="HOGENOM" id="CLU_1559480_0_0_2"/>
<organism evidence="2 3">
    <name type="scientific">Methanoregula formicica (strain DSM 22288 / NBRC 105244 / SMSP)</name>
    <dbReference type="NCBI Taxonomy" id="593750"/>
    <lineage>
        <taxon>Archaea</taxon>
        <taxon>Methanobacteriati</taxon>
        <taxon>Methanobacteriota</taxon>
        <taxon>Stenosarchaea group</taxon>
        <taxon>Methanomicrobia</taxon>
        <taxon>Methanomicrobiales</taxon>
        <taxon>Methanoregulaceae</taxon>
        <taxon>Methanoregula</taxon>
    </lineage>
</organism>
<accession>L0HGS6</accession>
<gene>
    <name evidence="2" type="ordered locus">Metfor_2189</name>
</gene>